<dbReference type="FunFam" id="3.30.160.60:FF:000446">
    <property type="entry name" value="Zinc finger protein"/>
    <property type="match status" value="1"/>
</dbReference>
<reference evidence="9" key="1">
    <citation type="submission" date="2025-08" db="UniProtKB">
        <authorList>
            <consortium name="RefSeq"/>
        </authorList>
    </citation>
    <scope>IDENTIFICATION</scope>
    <source>
        <strain evidence="9">Nigerian</strain>
        <tissue evidence="9">Liver and blood</tissue>
    </source>
</reference>
<gene>
    <name evidence="9 10" type="primary">LOC100493556</name>
</gene>
<evidence type="ECO:0000256" key="2">
    <source>
        <dbReference type="ARBA" id="ARBA00022737"/>
    </source>
</evidence>
<dbReference type="AGR" id="Xenbase:XB-GENE-29081787"/>
<dbReference type="PANTHER" id="PTHR24379">
    <property type="entry name" value="KRAB AND ZINC FINGER DOMAIN-CONTAINING"/>
    <property type="match status" value="1"/>
</dbReference>
<evidence type="ECO:0000313" key="8">
    <source>
        <dbReference type="Proteomes" id="UP000008143"/>
    </source>
</evidence>
<dbReference type="Xenbase" id="XB-GENE-29081787">
    <property type="gene designation" value="LOC100493556"/>
</dbReference>
<dbReference type="GeneID" id="100493556"/>
<dbReference type="PROSITE" id="PS00028">
    <property type="entry name" value="ZINC_FINGER_C2H2_1"/>
    <property type="match status" value="3"/>
</dbReference>
<feature type="region of interest" description="Disordered" evidence="6">
    <location>
        <begin position="92"/>
        <end position="174"/>
    </location>
</feature>
<dbReference type="GO" id="GO:0008270">
    <property type="term" value="F:zinc ion binding"/>
    <property type="evidence" value="ECO:0007669"/>
    <property type="project" value="UniProtKB-KW"/>
</dbReference>
<keyword evidence="4" id="KW-0862">Zinc</keyword>
<dbReference type="InterPro" id="IPR036236">
    <property type="entry name" value="Znf_C2H2_sf"/>
</dbReference>
<dbReference type="OMA" id="LMTETVY"/>
<dbReference type="Pfam" id="PF00096">
    <property type="entry name" value="zf-C2H2"/>
    <property type="match status" value="3"/>
</dbReference>
<evidence type="ECO:0000256" key="3">
    <source>
        <dbReference type="ARBA" id="ARBA00022771"/>
    </source>
</evidence>
<feature type="domain" description="C2H2-type" evidence="7">
    <location>
        <begin position="266"/>
        <end position="293"/>
    </location>
</feature>
<feature type="domain" description="C2H2-type" evidence="7">
    <location>
        <begin position="214"/>
        <end position="241"/>
    </location>
</feature>
<dbReference type="PANTHER" id="PTHR24379:SF121">
    <property type="entry name" value="C2H2-TYPE DOMAIN-CONTAINING PROTEIN"/>
    <property type="match status" value="1"/>
</dbReference>
<feature type="domain" description="C2H2-type" evidence="7">
    <location>
        <begin position="186"/>
        <end position="213"/>
    </location>
</feature>
<sequence>MPREGGRSLCSGSIPGRCRLGSHTPCAIHWLPDSLPGSRCCWTCGLYLRAIGLCLWKGTEAFRMSDPACNGNNADDSSDSDIPWSYQRIQSHAARVKKEPMRSRSPAARDMNGNYTTDEEDFDGKLSEDFPLSGAPGTPLQSKDPLQRPRPRRQDSSRASPEKSVARERSTVDSSGKITLMTETVYKCNRCHKTFFTRSGYRKHQRNHGEESSHRCRECGESFPDWDTYTLHSDTHTGRGRCAQPLRLQSHLARHEQSRPGEERLNPCSVCAKCFAHSSSLAAHMAAHTGEGL</sequence>
<keyword evidence="3 5" id="KW-0863">Zinc-finger</keyword>
<dbReference type="Proteomes" id="UP000008143">
    <property type="component" value="Chromosome 5"/>
</dbReference>
<evidence type="ECO:0000259" key="7">
    <source>
        <dbReference type="PROSITE" id="PS50157"/>
    </source>
</evidence>
<keyword evidence="2" id="KW-0677">Repeat</keyword>
<dbReference type="SMART" id="SM00355">
    <property type="entry name" value="ZnF_C2H2"/>
    <property type="match status" value="3"/>
</dbReference>
<organism evidence="8 9">
    <name type="scientific">Xenopus tropicalis</name>
    <name type="common">Western clawed frog</name>
    <name type="synonym">Silurana tropicalis</name>
    <dbReference type="NCBI Taxonomy" id="8364"/>
    <lineage>
        <taxon>Eukaryota</taxon>
        <taxon>Metazoa</taxon>
        <taxon>Chordata</taxon>
        <taxon>Craniata</taxon>
        <taxon>Vertebrata</taxon>
        <taxon>Euteleostomi</taxon>
        <taxon>Amphibia</taxon>
        <taxon>Batrachia</taxon>
        <taxon>Anura</taxon>
        <taxon>Pipoidea</taxon>
        <taxon>Pipidae</taxon>
        <taxon>Xenopodinae</taxon>
        <taxon>Xenopus</taxon>
        <taxon>Silurana</taxon>
    </lineage>
</organism>
<dbReference type="SUPFAM" id="SSF57667">
    <property type="entry name" value="beta-beta-alpha zinc fingers"/>
    <property type="match status" value="2"/>
</dbReference>
<dbReference type="Gene3D" id="3.30.160.60">
    <property type="entry name" value="Classic Zinc Finger"/>
    <property type="match status" value="2"/>
</dbReference>
<evidence type="ECO:0000256" key="5">
    <source>
        <dbReference type="PROSITE-ProRule" id="PRU00042"/>
    </source>
</evidence>
<accession>A0A8J0QPF9</accession>
<keyword evidence="8" id="KW-1185">Reference proteome</keyword>
<evidence type="ECO:0000256" key="1">
    <source>
        <dbReference type="ARBA" id="ARBA00022723"/>
    </source>
</evidence>
<protein>
    <submittedName>
        <fullName evidence="9">Zinc finger protein 135-like</fullName>
    </submittedName>
</protein>
<evidence type="ECO:0000256" key="6">
    <source>
        <dbReference type="SAM" id="MobiDB-lite"/>
    </source>
</evidence>
<proteinExistence type="predicted"/>
<keyword evidence="1" id="KW-0479">Metal-binding</keyword>
<dbReference type="AlphaFoldDB" id="A0A8J0QPF9"/>
<feature type="compositionally biased region" description="Basic and acidic residues" evidence="6">
    <location>
        <begin position="152"/>
        <end position="171"/>
    </location>
</feature>
<dbReference type="OrthoDB" id="654211at2759"/>
<evidence type="ECO:0000313" key="9">
    <source>
        <dbReference type="RefSeq" id="XP_002938217.3"/>
    </source>
</evidence>
<evidence type="ECO:0000256" key="4">
    <source>
        <dbReference type="ARBA" id="ARBA00022833"/>
    </source>
</evidence>
<dbReference type="InterPro" id="IPR013087">
    <property type="entry name" value="Znf_C2H2_type"/>
</dbReference>
<dbReference type="PROSITE" id="PS50157">
    <property type="entry name" value="ZINC_FINGER_C2H2_2"/>
    <property type="match status" value="3"/>
</dbReference>
<dbReference type="KEGG" id="xtr:100493556"/>
<dbReference type="RefSeq" id="XP_002938217.3">
    <property type="nucleotide sequence ID" value="XM_002938171.5"/>
</dbReference>
<name>A0A8J0QPF9_XENTR</name>
<evidence type="ECO:0000313" key="10">
    <source>
        <dbReference type="Xenbase" id="XB-GENE-29081787"/>
    </source>
</evidence>